<evidence type="ECO:0000256" key="5">
    <source>
        <dbReference type="ARBA" id="ARBA00023136"/>
    </source>
</evidence>
<feature type="region of interest" description="Disordered" evidence="6">
    <location>
        <begin position="405"/>
        <end position="454"/>
    </location>
</feature>
<feature type="compositionally biased region" description="Polar residues" evidence="6">
    <location>
        <begin position="444"/>
        <end position="454"/>
    </location>
</feature>
<feature type="transmembrane region" description="Helical" evidence="7">
    <location>
        <begin position="338"/>
        <end position="363"/>
    </location>
</feature>
<sequence>IIVTLIAVTLLGVNIWGFVELELYFDRNWFLPDDSYARSYTKAEARHFPADGFTGYVYCGNLDYFERKSAFESLDSSMDSSSDIYAGTTDSWYSALTTWLAAPSTTDTSITSLLDANKFPVDEAAFNNLTYRLTTEQAPRTSNYIKFSTQSDLDITASRFPFRHIQLSDSSSEISAMDNTRALVKAAGFSTSECFPYSRAYLGWETNKVIREELLRNLGLALICVFIVTLILIANIRTSLLVFVCVLCTLVDVAGTMHFWNLTIDTVTSIILILSIGLAVDYSAHIGHMFMTIRGSNHERAKETLGEMGPCVFYGGFSTFLAFILLSNSNSYVFSTFFKVNFLVVLYGLFHGLVFLPVLLSWLGPPPYPTANREYRKQRPDGVEAAPHSAKLEEGTTNVAYVATENGNTNGYPMQNVKKAPEVSTQNGNHKSPNPSPPPEYSSVVDNSITTVQT</sequence>
<dbReference type="InterPro" id="IPR000731">
    <property type="entry name" value="SSD"/>
</dbReference>
<evidence type="ECO:0000259" key="8">
    <source>
        <dbReference type="PROSITE" id="PS50156"/>
    </source>
</evidence>
<dbReference type="Gene3D" id="1.20.1640.10">
    <property type="entry name" value="Multidrug efflux transporter AcrB transmembrane domain"/>
    <property type="match status" value="1"/>
</dbReference>
<organism evidence="9 10">
    <name type="scientific">Elysia crispata</name>
    <name type="common">lettuce slug</name>
    <dbReference type="NCBI Taxonomy" id="231223"/>
    <lineage>
        <taxon>Eukaryota</taxon>
        <taxon>Metazoa</taxon>
        <taxon>Spiralia</taxon>
        <taxon>Lophotrochozoa</taxon>
        <taxon>Mollusca</taxon>
        <taxon>Gastropoda</taxon>
        <taxon>Heterobranchia</taxon>
        <taxon>Euthyneura</taxon>
        <taxon>Panpulmonata</taxon>
        <taxon>Sacoglossa</taxon>
        <taxon>Placobranchoidea</taxon>
        <taxon>Plakobranchidae</taxon>
        <taxon>Elysia</taxon>
    </lineage>
</organism>
<dbReference type="EMBL" id="JAWDGP010001968">
    <property type="protein sequence ID" value="KAK3786426.1"/>
    <property type="molecule type" value="Genomic_DNA"/>
</dbReference>
<dbReference type="Pfam" id="PF03176">
    <property type="entry name" value="MMPL"/>
    <property type="match status" value="1"/>
</dbReference>
<name>A0AAE1AFR1_9GAST</name>
<dbReference type="GO" id="GO:0016020">
    <property type="term" value="C:membrane"/>
    <property type="evidence" value="ECO:0007669"/>
    <property type="project" value="UniProtKB-SubCell"/>
</dbReference>
<evidence type="ECO:0000256" key="1">
    <source>
        <dbReference type="ARBA" id="ARBA00004141"/>
    </source>
</evidence>
<evidence type="ECO:0000313" key="9">
    <source>
        <dbReference type="EMBL" id="KAK3786426.1"/>
    </source>
</evidence>
<dbReference type="AlphaFoldDB" id="A0AAE1AFR1"/>
<feature type="non-terminal residue" evidence="9">
    <location>
        <position position="454"/>
    </location>
</feature>
<feature type="transmembrane region" description="Helical" evidence="7">
    <location>
        <begin position="214"/>
        <end position="233"/>
    </location>
</feature>
<dbReference type="PROSITE" id="PS50156">
    <property type="entry name" value="SSD"/>
    <property type="match status" value="1"/>
</dbReference>
<gene>
    <name evidence="9" type="ORF">RRG08_011742</name>
</gene>
<evidence type="ECO:0000256" key="6">
    <source>
        <dbReference type="SAM" id="MobiDB-lite"/>
    </source>
</evidence>
<reference evidence="9" key="1">
    <citation type="journal article" date="2023" name="G3 (Bethesda)">
        <title>A reference genome for the long-term kleptoplast-retaining sea slug Elysia crispata morphotype clarki.</title>
        <authorList>
            <person name="Eastman K.E."/>
            <person name="Pendleton A.L."/>
            <person name="Shaikh M.A."/>
            <person name="Suttiyut T."/>
            <person name="Ogas R."/>
            <person name="Tomko P."/>
            <person name="Gavelis G."/>
            <person name="Widhalm J.R."/>
            <person name="Wisecaver J.H."/>
        </authorList>
    </citation>
    <scope>NUCLEOTIDE SEQUENCE</scope>
    <source>
        <strain evidence="9">ECLA1</strain>
    </source>
</reference>
<keyword evidence="10" id="KW-1185">Reference proteome</keyword>
<comment type="subcellular location">
    <subcellularLocation>
        <location evidence="1">Membrane</location>
        <topology evidence="1">Multi-pass membrane protein</topology>
    </subcellularLocation>
</comment>
<accession>A0AAE1AFR1</accession>
<feature type="transmembrane region" description="Helical" evidence="7">
    <location>
        <begin position="240"/>
        <end position="260"/>
    </location>
</feature>
<dbReference type="PANTHER" id="PTHR10796:SF130">
    <property type="entry name" value="PATCHED DOMAIN-CONTAINING PROTEIN 3-LIKE PROTEIN"/>
    <property type="match status" value="1"/>
</dbReference>
<evidence type="ECO:0000313" key="10">
    <source>
        <dbReference type="Proteomes" id="UP001283361"/>
    </source>
</evidence>
<dbReference type="Proteomes" id="UP001283361">
    <property type="component" value="Unassembled WGS sequence"/>
</dbReference>
<evidence type="ECO:0000256" key="2">
    <source>
        <dbReference type="ARBA" id="ARBA00005585"/>
    </source>
</evidence>
<keyword evidence="4 7" id="KW-1133">Transmembrane helix</keyword>
<feature type="transmembrane region" description="Helical" evidence="7">
    <location>
        <begin position="266"/>
        <end position="284"/>
    </location>
</feature>
<dbReference type="SUPFAM" id="SSF82866">
    <property type="entry name" value="Multidrug efflux transporter AcrB transmembrane domain"/>
    <property type="match status" value="1"/>
</dbReference>
<dbReference type="InterPro" id="IPR004869">
    <property type="entry name" value="MMPL_dom"/>
</dbReference>
<keyword evidence="5 7" id="KW-0472">Membrane</keyword>
<evidence type="ECO:0000256" key="3">
    <source>
        <dbReference type="ARBA" id="ARBA00022692"/>
    </source>
</evidence>
<keyword evidence="3 7" id="KW-0812">Transmembrane</keyword>
<protein>
    <recommendedName>
        <fullName evidence="8">SSD domain-containing protein</fullName>
    </recommendedName>
</protein>
<feature type="transmembrane region" description="Helical" evidence="7">
    <location>
        <begin position="305"/>
        <end position="326"/>
    </location>
</feature>
<dbReference type="InterPro" id="IPR051697">
    <property type="entry name" value="Patched_domain-protein"/>
</dbReference>
<proteinExistence type="inferred from homology"/>
<evidence type="ECO:0000256" key="7">
    <source>
        <dbReference type="SAM" id="Phobius"/>
    </source>
</evidence>
<dbReference type="PANTHER" id="PTHR10796">
    <property type="entry name" value="PATCHED-RELATED"/>
    <property type="match status" value="1"/>
</dbReference>
<comment type="caution">
    <text evidence="9">The sequence shown here is derived from an EMBL/GenBank/DDBJ whole genome shotgun (WGS) entry which is preliminary data.</text>
</comment>
<feature type="domain" description="SSD" evidence="8">
    <location>
        <begin position="246"/>
        <end position="362"/>
    </location>
</feature>
<comment type="similarity">
    <text evidence="2">Belongs to the patched family.</text>
</comment>
<evidence type="ECO:0000256" key="4">
    <source>
        <dbReference type="ARBA" id="ARBA00022989"/>
    </source>
</evidence>